<keyword evidence="3 8" id="KW-0812">Transmembrane</keyword>
<feature type="compositionally biased region" description="Basic and acidic residues" evidence="7">
    <location>
        <begin position="274"/>
        <end position="287"/>
    </location>
</feature>
<evidence type="ECO:0000256" key="2">
    <source>
        <dbReference type="ARBA" id="ARBA00022475"/>
    </source>
</evidence>
<evidence type="ECO:0000256" key="6">
    <source>
        <dbReference type="SAM" id="Coils"/>
    </source>
</evidence>
<comment type="caution">
    <text evidence="10">The sequence shown here is derived from an EMBL/GenBank/DDBJ whole genome shotgun (WGS) entry which is preliminary data.</text>
</comment>
<evidence type="ECO:0000256" key="8">
    <source>
        <dbReference type="SAM" id="Phobius"/>
    </source>
</evidence>
<evidence type="ECO:0000256" key="4">
    <source>
        <dbReference type="ARBA" id="ARBA00022989"/>
    </source>
</evidence>
<gene>
    <name evidence="10" type="ORF">LY60_01859</name>
</gene>
<evidence type="ECO:0000259" key="9">
    <source>
        <dbReference type="PROSITE" id="PS51849"/>
    </source>
</evidence>
<reference evidence="10 11" key="1">
    <citation type="submission" date="2019-07" db="EMBL/GenBank/DDBJ databases">
        <title>Genomic Encyclopedia of Type Strains, Phase I: the one thousand microbial genomes (KMG-I) project.</title>
        <authorList>
            <person name="Kyrpides N."/>
        </authorList>
    </citation>
    <scope>NUCLEOTIDE SEQUENCE [LARGE SCALE GENOMIC DNA]</scope>
    <source>
        <strain evidence="10 11">DSM 13558</strain>
    </source>
</reference>
<keyword evidence="2" id="KW-1003">Cell membrane</keyword>
<comment type="subcellular location">
    <subcellularLocation>
        <location evidence="1">Cell membrane</location>
        <topology evidence="1">Single-pass membrane protein</topology>
    </subcellularLocation>
</comment>
<keyword evidence="11" id="KW-1185">Reference proteome</keyword>
<dbReference type="Proteomes" id="UP000315343">
    <property type="component" value="Unassembled WGS sequence"/>
</dbReference>
<feature type="coiled-coil region" evidence="6">
    <location>
        <begin position="149"/>
        <end position="176"/>
    </location>
</feature>
<feature type="domain" description="RsgI N-terminal anti-sigma" evidence="9">
    <location>
        <begin position="1"/>
        <end position="47"/>
    </location>
</feature>
<dbReference type="EMBL" id="VLKH01000004">
    <property type="protein sequence ID" value="TWH80597.1"/>
    <property type="molecule type" value="Genomic_DNA"/>
</dbReference>
<evidence type="ECO:0000256" key="3">
    <source>
        <dbReference type="ARBA" id="ARBA00022692"/>
    </source>
</evidence>
<protein>
    <recommendedName>
        <fullName evidence="9">RsgI N-terminal anti-sigma domain-containing protein</fullName>
    </recommendedName>
</protein>
<organism evidence="10 11">
    <name type="scientific">Sedimentibacter saalensis</name>
    <dbReference type="NCBI Taxonomy" id="130788"/>
    <lineage>
        <taxon>Bacteria</taxon>
        <taxon>Bacillati</taxon>
        <taxon>Bacillota</taxon>
        <taxon>Tissierellia</taxon>
        <taxon>Sedimentibacter</taxon>
    </lineage>
</organism>
<dbReference type="InterPro" id="IPR024449">
    <property type="entry name" value="Anti-sigma_RsgI_N"/>
</dbReference>
<sequence length="339" mass="37402">MKGIVIEINNNQAAVLSDNGAVVRIKNKNYETGQVVRMKENKMNFIKKAGSIAAVLAVTAAGSFAYALPATYVSLDVNPSIEYTVNTFGRVLSVKAVNDDGEVITTELDVKNVNISKAVKVTIDKLREGGYITDDEDAGIVITISGKNDEKAEELVEKLEEETKEYVEEIGETAEVEVEAVGKERVEEARSLGVTPGKLNLVQKLVKSTEGVEGAEEIDMEEWLDKSVKEINKAIKENRKQLKETSKAVEKADEEDAEEANTADEDKIEDETEETKVKNNKGNEKNKVNNIKNNKNDDIEDVEDEETEEAEAEENEDESKAAPSNKTNNSSNNKKEKNN</sequence>
<feature type="region of interest" description="Disordered" evidence="7">
    <location>
        <begin position="237"/>
        <end position="339"/>
    </location>
</feature>
<dbReference type="Pfam" id="PF23750">
    <property type="entry name" value="RsgI_M"/>
    <property type="match status" value="1"/>
</dbReference>
<dbReference type="PROSITE" id="PS51849">
    <property type="entry name" value="RSGI_N"/>
    <property type="match status" value="1"/>
</dbReference>
<accession>A0A562JBQ8</accession>
<dbReference type="OrthoDB" id="9800626at2"/>
<evidence type="ECO:0000313" key="10">
    <source>
        <dbReference type="EMBL" id="TWH80597.1"/>
    </source>
</evidence>
<feature type="compositionally biased region" description="Acidic residues" evidence="7">
    <location>
        <begin position="252"/>
        <end position="273"/>
    </location>
</feature>
<evidence type="ECO:0000256" key="7">
    <source>
        <dbReference type="SAM" id="MobiDB-lite"/>
    </source>
</evidence>
<dbReference type="InterPro" id="IPR055431">
    <property type="entry name" value="RsgI_M"/>
</dbReference>
<dbReference type="RefSeq" id="WP_145082585.1">
    <property type="nucleotide sequence ID" value="NZ_VLKH01000004.1"/>
</dbReference>
<keyword evidence="5 8" id="KW-0472">Membrane</keyword>
<dbReference type="Pfam" id="PF12791">
    <property type="entry name" value="RsgI_N"/>
    <property type="match status" value="1"/>
</dbReference>
<name>A0A562JBQ8_9FIRM</name>
<evidence type="ECO:0000256" key="1">
    <source>
        <dbReference type="ARBA" id="ARBA00004162"/>
    </source>
</evidence>
<evidence type="ECO:0000256" key="5">
    <source>
        <dbReference type="ARBA" id="ARBA00023136"/>
    </source>
</evidence>
<keyword evidence="4 8" id="KW-1133">Transmembrane helix</keyword>
<feature type="compositionally biased region" description="Acidic residues" evidence="7">
    <location>
        <begin position="298"/>
        <end position="317"/>
    </location>
</feature>
<keyword evidence="6" id="KW-0175">Coiled coil</keyword>
<feature type="transmembrane region" description="Helical" evidence="8">
    <location>
        <begin position="49"/>
        <end position="68"/>
    </location>
</feature>
<proteinExistence type="predicted"/>
<dbReference type="AlphaFoldDB" id="A0A562JBQ8"/>
<evidence type="ECO:0000313" key="11">
    <source>
        <dbReference type="Proteomes" id="UP000315343"/>
    </source>
</evidence>
<dbReference type="GO" id="GO:0005886">
    <property type="term" value="C:plasma membrane"/>
    <property type="evidence" value="ECO:0007669"/>
    <property type="project" value="UniProtKB-SubCell"/>
</dbReference>
<feature type="compositionally biased region" description="Basic and acidic residues" evidence="7">
    <location>
        <begin position="237"/>
        <end position="251"/>
    </location>
</feature>